<dbReference type="AlphaFoldDB" id="A0A509EA60"/>
<gene>
    <name evidence="3" type="ORF">MET9862_01144</name>
</gene>
<evidence type="ECO:0000259" key="2">
    <source>
        <dbReference type="Pfam" id="PF13628"/>
    </source>
</evidence>
<feature type="signal peptide" evidence="1">
    <location>
        <begin position="1"/>
        <end position="22"/>
    </location>
</feature>
<proteinExistence type="predicted"/>
<feature type="chain" id="PRO_5021202854" description="DUF4142 domain-containing protein" evidence="1">
    <location>
        <begin position="23"/>
        <end position="178"/>
    </location>
</feature>
<keyword evidence="1" id="KW-0732">Signal</keyword>
<dbReference type="Proteomes" id="UP000410984">
    <property type="component" value="Unassembled WGS sequence"/>
</dbReference>
<dbReference type="Gene3D" id="1.20.1260.10">
    <property type="match status" value="1"/>
</dbReference>
<dbReference type="OrthoDB" id="9101320at2"/>
<sequence length="178" mass="19141">MTPFTRTALAAALLLAAMPASAQSIGEKSGLNSLVGRAPATADFVTEAAISDMFELQSSQLAAERGDESAKAFAKHMIADHEKSSGEMKQVIQDGKIQATLPTALDSTHQKKLDTLKGLQGAAFNKQYREDQVKAHKDAVDLFQRYGNGGDNAPLKAFARKTEPTLAEHLKMAQDLQK</sequence>
<evidence type="ECO:0000313" key="4">
    <source>
        <dbReference type="Proteomes" id="UP000410984"/>
    </source>
</evidence>
<organism evidence="3 4">
    <name type="scientific">Methylobacterium symbioticum</name>
    <dbReference type="NCBI Taxonomy" id="2584084"/>
    <lineage>
        <taxon>Bacteria</taxon>
        <taxon>Pseudomonadati</taxon>
        <taxon>Pseudomonadota</taxon>
        <taxon>Alphaproteobacteria</taxon>
        <taxon>Hyphomicrobiales</taxon>
        <taxon>Methylobacteriaceae</taxon>
        <taxon>Methylobacterium</taxon>
    </lineage>
</organism>
<feature type="domain" description="DUF4142" evidence="2">
    <location>
        <begin position="40"/>
        <end position="176"/>
    </location>
</feature>
<reference evidence="3 4" key="1">
    <citation type="submission" date="2019-06" db="EMBL/GenBank/DDBJ databases">
        <authorList>
            <person name="Rodrigo-Torres L."/>
            <person name="Arahal R. D."/>
            <person name="Lucena T."/>
        </authorList>
    </citation>
    <scope>NUCLEOTIDE SEQUENCE [LARGE SCALE GENOMIC DNA]</scope>
    <source>
        <strain evidence="3 4">SB0023/3</strain>
    </source>
</reference>
<dbReference type="Pfam" id="PF13628">
    <property type="entry name" value="DUF4142"/>
    <property type="match status" value="1"/>
</dbReference>
<dbReference type="InterPro" id="IPR012347">
    <property type="entry name" value="Ferritin-like"/>
</dbReference>
<name>A0A509EA60_9HYPH</name>
<evidence type="ECO:0000313" key="3">
    <source>
        <dbReference type="EMBL" id="VUD70574.1"/>
    </source>
</evidence>
<accession>A0A509EA60</accession>
<dbReference type="PANTHER" id="PTHR38593">
    <property type="entry name" value="BLR2558 PROTEIN"/>
    <property type="match status" value="1"/>
</dbReference>
<evidence type="ECO:0000256" key="1">
    <source>
        <dbReference type="SAM" id="SignalP"/>
    </source>
</evidence>
<keyword evidence="4" id="KW-1185">Reference proteome</keyword>
<dbReference type="RefSeq" id="WP_142582142.1">
    <property type="nucleotide sequence ID" value="NZ_CABFPH010000010.1"/>
</dbReference>
<dbReference type="InterPro" id="IPR025419">
    <property type="entry name" value="DUF4142"/>
</dbReference>
<dbReference type="EMBL" id="CABFPH010000010">
    <property type="protein sequence ID" value="VUD70574.1"/>
    <property type="molecule type" value="Genomic_DNA"/>
</dbReference>
<dbReference type="PANTHER" id="PTHR38593:SF1">
    <property type="entry name" value="BLR2558 PROTEIN"/>
    <property type="match status" value="1"/>
</dbReference>
<protein>
    <recommendedName>
        <fullName evidence="2">DUF4142 domain-containing protein</fullName>
    </recommendedName>
</protein>